<comment type="caution">
    <text evidence="13">The sequence shown here is derived from an EMBL/GenBank/DDBJ whole genome shotgun (WGS) entry which is preliminary data.</text>
</comment>
<feature type="domain" description="Serine-threonine/tyrosine-protein kinase catalytic" evidence="12">
    <location>
        <begin position="722"/>
        <end position="820"/>
    </location>
</feature>
<evidence type="ECO:0000256" key="1">
    <source>
        <dbReference type="ARBA" id="ARBA00004167"/>
    </source>
</evidence>
<dbReference type="InterPro" id="IPR032675">
    <property type="entry name" value="LRR_dom_sf"/>
</dbReference>
<dbReference type="PROSITE" id="PS51450">
    <property type="entry name" value="LRR"/>
    <property type="match status" value="2"/>
</dbReference>
<dbReference type="Pfam" id="PF07714">
    <property type="entry name" value="PK_Tyr_Ser-Thr"/>
    <property type="match status" value="1"/>
</dbReference>
<evidence type="ECO:0000256" key="8">
    <source>
        <dbReference type="ARBA" id="ARBA00023170"/>
    </source>
</evidence>
<keyword evidence="5" id="KW-0677">Repeat</keyword>
<name>A0AAV9FHN7_ACOCL</name>
<keyword evidence="9" id="KW-0325">Glycoprotein</keyword>
<dbReference type="PANTHER" id="PTHR48056">
    <property type="entry name" value="LRR RECEPTOR-LIKE SERINE/THREONINE-PROTEIN KINASE-RELATED"/>
    <property type="match status" value="1"/>
</dbReference>
<evidence type="ECO:0000256" key="9">
    <source>
        <dbReference type="ARBA" id="ARBA00023180"/>
    </source>
</evidence>
<feature type="transmembrane region" description="Helical" evidence="11">
    <location>
        <begin position="593"/>
        <end position="612"/>
    </location>
</feature>
<keyword evidence="8 13" id="KW-0675">Receptor</keyword>
<keyword evidence="4" id="KW-0732">Signal</keyword>
<dbReference type="Proteomes" id="UP001180020">
    <property type="component" value="Unassembled WGS sequence"/>
</dbReference>
<dbReference type="InterPro" id="IPR011009">
    <property type="entry name" value="Kinase-like_dom_sf"/>
</dbReference>
<feature type="region of interest" description="Disordered" evidence="10">
    <location>
        <begin position="1"/>
        <end position="95"/>
    </location>
</feature>
<dbReference type="SUPFAM" id="SSF56112">
    <property type="entry name" value="Protein kinase-like (PK-like)"/>
    <property type="match status" value="1"/>
</dbReference>
<protein>
    <submittedName>
        <fullName evidence="13">Receptor-like protein kinase HAIKU2</fullName>
    </submittedName>
</protein>
<evidence type="ECO:0000256" key="10">
    <source>
        <dbReference type="SAM" id="MobiDB-lite"/>
    </source>
</evidence>
<evidence type="ECO:0000256" key="6">
    <source>
        <dbReference type="ARBA" id="ARBA00022989"/>
    </source>
</evidence>
<evidence type="ECO:0000256" key="11">
    <source>
        <dbReference type="SAM" id="Phobius"/>
    </source>
</evidence>
<gene>
    <name evidence="13" type="primary">IKU2</name>
    <name evidence="13" type="ORF">QJS10_CPA02g00759</name>
</gene>
<dbReference type="GO" id="GO:0009791">
    <property type="term" value="P:post-embryonic development"/>
    <property type="evidence" value="ECO:0007669"/>
    <property type="project" value="UniProtKB-ARBA"/>
</dbReference>
<evidence type="ECO:0000256" key="4">
    <source>
        <dbReference type="ARBA" id="ARBA00022729"/>
    </source>
</evidence>
<feature type="compositionally biased region" description="Pro residues" evidence="10">
    <location>
        <begin position="86"/>
        <end position="95"/>
    </location>
</feature>
<keyword evidence="7 11" id="KW-0472">Membrane</keyword>
<evidence type="ECO:0000256" key="2">
    <source>
        <dbReference type="ARBA" id="ARBA00022614"/>
    </source>
</evidence>
<keyword evidence="14" id="KW-1185">Reference proteome</keyword>
<dbReference type="PANTHER" id="PTHR48056:SF20">
    <property type="entry name" value="PROTEIN KINASE DOMAIN-CONTAINING PROTEIN"/>
    <property type="match status" value="1"/>
</dbReference>
<evidence type="ECO:0000313" key="13">
    <source>
        <dbReference type="EMBL" id="KAK1324127.1"/>
    </source>
</evidence>
<evidence type="ECO:0000256" key="5">
    <source>
        <dbReference type="ARBA" id="ARBA00022737"/>
    </source>
</evidence>
<feature type="compositionally biased region" description="Pro residues" evidence="10">
    <location>
        <begin position="44"/>
        <end position="61"/>
    </location>
</feature>
<dbReference type="InterPro" id="IPR001245">
    <property type="entry name" value="Ser-Thr/Tyr_kinase_cat_dom"/>
</dbReference>
<proteinExistence type="predicted"/>
<dbReference type="SUPFAM" id="SSF52058">
    <property type="entry name" value="L domain-like"/>
    <property type="match status" value="2"/>
</dbReference>
<dbReference type="FunFam" id="3.80.10.10:FF:000041">
    <property type="entry name" value="LRR receptor-like serine/threonine-protein kinase ERECTA"/>
    <property type="match status" value="1"/>
</dbReference>
<evidence type="ECO:0000256" key="3">
    <source>
        <dbReference type="ARBA" id="ARBA00022692"/>
    </source>
</evidence>
<dbReference type="GO" id="GO:0004672">
    <property type="term" value="F:protein kinase activity"/>
    <property type="evidence" value="ECO:0007669"/>
    <property type="project" value="InterPro"/>
</dbReference>
<dbReference type="EMBL" id="JAUJYO010000002">
    <property type="protein sequence ID" value="KAK1324127.1"/>
    <property type="molecule type" value="Genomic_DNA"/>
</dbReference>
<dbReference type="InterPro" id="IPR050647">
    <property type="entry name" value="Plant_LRR-RLKs"/>
</dbReference>
<dbReference type="InterPro" id="IPR001611">
    <property type="entry name" value="Leu-rich_rpt"/>
</dbReference>
<feature type="compositionally biased region" description="Low complexity" evidence="10">
    <location>
        <begin position="62"/>
        <end position="85"/>
    </location>
</feature>
<keyword evidence="2" id="KW-0433">Leucine-rich repeat</keyword>
<sequence length="844" mass="92159">MNGGSGSGNGSIQPRGKGQRQRGLNRYEVTILPSKKSHNAKTPKFPPNPNCHPNPLLPPHPTTTHKPNPSSNSNSISPTHSNPSNPGSPTPPPPCSFNGVTCDSVTVTSLRLDDLSLSGLLSLGNNNFSGEVPPDLTRCANLRSLNLSTNFLTGPIPDLSALSELRVLDLSTNSFLGQAPMWVFRLTSLSTLGLRENGFDDWVVPDEIGNLKNLTWLFLGECNLFGEIPNSILELKLLESLDFSRNKLSGEFPKAITTLLPPEDGNLKHLKVFHLYMNNFFGELQKGFGDMAHLIGFSIYQNGFTGEFPANFGRFSPLNSIDILEIFFSGEFPKYLCHGNNLEKLLALDNGFTGEFPDYSECKGLVRLRVSVNRLSGKVLDKTWGLPNAEIIDLADNDFEGCVSKEIGISTSLIQLHLQNNRFSGALPAEPGKLPLLQNVFAFNNSFSGEIPLEMGNLDQLSTFHLEGNSLTGPLPSELGKCGRLVDLDVMENSLTGEIPASISTLFSLNSLNLSHNELSGEIPEGLLSLKLSSIDFSNNQLIGMVPLGLLMVAGDGAFWGNPGLCIDQYYKNKSNSELGICHHSYGHKEGEVLVVVLVVVVIVSVLVFVSYRSFKCHRTNKYDNLEEGLGKDSNWKLQSFHPAEFDVDEICRLEENLIGSRGTGKVYRMDLKNGGVVAVKQLIKRSEVKVVATEIDILGEDQAQEHIEALCMSDERGLSFPELAYSTMVTEKSDVYSFGVVLLELVTGKGPIEPDYGDGKDIVYWVSTNFSKQGLAEILDQNLSSQAEEDMIKVLKVAILCTAKLPSVRPTMREVVNMLVGADPSAPPTPADGKNIYATLDLK</sequence>
<keyword evidence="3 11" id="KW-0812">Transmembrane</keyword>
<dbReference type="Pfam" id="PF00560">
    <property type="entry name" value="LRR_1"/>
    <property type="match status" value="4"/>
</dbReference>
<keyword evidence="13" id="KW-0808">Transferase</keyword>
<dbReference type="FunFam" id="3.80.10.10:FF:000233">
    <property type="entry name" value="Leucine-rich repeat receptor-like protein kinase TDR"/>
    <property type="match status" value="1"/>
</dbReference>
<evidence type="ECO:0000313" key="14">
    <source>
        <dbReference type="Proteomes" id="UP001180020"/>
    </source>
</evidence>
<keyword evidence="6 11" id="KW-1133">Transmembrane helix</keyword>
<keyword evidence="13" id="KW-0418">Kinase</keyword>
<organism evidence="13 14">
    <name type="scientific">Acorus calamus</name>
    <name type="common">Sweet flag</name>
    <dbReference type="NCBI Taxonomy" id="4465"/>
    <lineage>
        <taxon>Eukaryota</taxon>
        <taxon>Viridiplantae</taxon>
        <taxon>Streptophyta</taxon>
        <taxon>Embryophyta</taxon>
        <taxon>Tracheophyta</taxon>
        <taxon>Spermatophyta</taxon>
        <taxon>Magnoliopsida</taxon>
        <taxon>Liliopsida</taxon>
        <taxon>Acoraceae</taxon>
        <taxon>Acorus</taxon>
    </lineage>
</organism>
<accession>A0AAV9FHN7</accession>
<dbReference type="AlphaFoldDB" id="A0AAV9FHN7"/>
<evidence type="ECO:0000259" key="12">
    <source>
        <dbReference type="Pfam" id="PF07714"/>
    </source>
</evidence>
<dbReference type="GO" id="GO:0033612">
    <property type="term" value="F:receptor serine/threonine kinase binding"/>
    <property type="evidence" value="ECO:0007669"/>
    <property type="project" value="TreeGrafter"/>
</dbReference>
<dbReference type="GO" id="GO:0016020">
    <property type="term" value="C:membrane"/>
    <property type="evidence" value="ECO:0007669"/>
    <property type="project" value="UniProtKB-SubCell"/>
</dbReference>
<reference evidence="13" key="2">
    <citation type="submission" date="2023-06" db="EMBL/GenBank/DDBJ databases">
        <authorList>
            <person name="Ma L."/>
            <person name="Liu K.-W."/>
            <person name="Li Z."/>
            <person name="Hsiao Y.-Y."/>
            <person name="Qi Y."/>
            <person name="Fu T."/>
            <person name="Tang G."/>
            <person name="Zhang D."/>
            <person name="Sun W.-H."/>
            <person name="Liu D.-K."/>
            <person name="Li Y."/>
            <person name="Chen G.-Z."/>
            <person name="Liu X.-D."/>
            <person name="Liao X.-Y."/>
            <person name="Jiang Y.-T."/>
            <person name="Yu X."/>
            <person name="Hao Y."/>
            <person name="Huang J."/>
            <person name="Zhao X.-W."/>
            <person name="Ke S."/>
            <person name="Chen Y.-Y."/>
            <person name="Wu W.-L."/>
            <person name="Hsu J.-L."/>
            <person name="Lin Y.-F."/>
            <person name="Huang M.-D."/>
            <person name="Li C.-Y."/>
            <person name="Huang L."/>
            <person name="Wang Z.-W."/>
            <person name="Zhao X."/>
            <person name="Zhong W.-Y."/>
            <person name="Peng D.-H."/>
            <person name="Ahmad S."/>
            <person name="Lan S."/>
            <person name="Zhang J.-S."/>
            <person name="Tsai W.-C."/>
            <person name="Van De Peer Y."/>
            <person name="Liu Z.-J."/>
        </authorList>
    </citation>
    <scope>NUCLEOTIDE SEQUENCE</scope>
    <source>
        <strain evidence="13">CP</strain>
        <tissue evidence="13">Leaves</tissue>
    </source>
</reference>
<dbReference type="Gene3D" id="3.80.10.10">
    <property type="entry name" value="Ribonuclease Inhibitor"/>
    <property type="match status" value="2"/>
</dbReference>
<dbReference type="GO" id="GO:0005524">
    <property type="term" value="F:ATP binding"/>
    <property type="evidence" value="ECO:0007669"/>
    <property type="project" value="UniProtKB-KW"/>
</dbReference>
<dbReference type="Gene3D" id="1.10.510.10">
    <property type="entry name" value="Transferase(Phosphotransferase) domain 1"/>
    <property type="match status" value="1"/>
</dbReference>
<comment type="subcellular location">
    <subcellularLocation>
        <location evidence="1">Membrane</location>
        <topology evidence="1">Single-pass membrane protein</topology>
    </subcellularLocation>
</comment>
<evidence type="ECO:0000256" key="7">
    <source>
        <dbReference type="ARBA" id="ARBA00023136"/>
    </source>
</evidence>
<reference evidence="13" key="1">
    <citation type="journal article" date="2023" name="Nat. Commun.">
        <title>Diploid and tetraploid genomes of Acorus and the evolution of monocots.</title>
        <authorList>
            <person name="Ma L."/>
            <person name="Liu K.W."/>
            <person name="Li Z."/>
            <person name="Hsiao Y.Y."/>
            <person name="Qi Y."/>
            <person name="Fu T."/>
            <person name="Tang G.D."/>
            <person name="Zhang D."/>
            <person name="Sun W.H."/>
            <person name="Liu D.K."/>
            <person name="Li Y."/>
            <person name="Chen G.Z."/>
            <person name="Liu X.D."/>
            <person name="Liao X.Y."/>
            <person name="Jiang Y.T."/>
            <person name="Yu X."/>
            <person name="Hao Y."/>
            <person name="Huang J."/>
            <person name="Zhao X.W."/>
            <person name="Ke S."/>
            <person name="Chen Y.Y."/>
            <person name="Wu W.L."/>
            <person name="Hsu J.L."/>
            <person name="Lin Y.F."/>
            <person name="Huang M.D."/>
            <person name="Li C.Y."/>
            <person name="Huang L."/>
            <person name="Wang Z.W."/>
            <person name="Zhao X."/>
            <person name="Zhong W.Y."/>
            <person name="Peng D.H."/>
            <person name="Ahmad S."/>
            <person name="Lan S."/>
            <person name="Zhang J.S."/>
            <person name="Tsai W.C."/>
            <person name="Van de Peer Y."/>
            <person name="Liu Z.J."/>
        </authorList>
    </citation>
    <scope>NUCLEOTIDE SEQUENCE</scope>
    <source>
        <strain evidence="13">CP</strain>
    </source>
</reference>